<dbReference type="GO" id="GO:0004519">
    <property type="term" value="F:endonuclease activity"/>
    <property type="evidence" value="ECO:0007669"/>
    <property type="project" value="InterPro"/>
</dbReference>
<dbReference type="InterPro" id="IPR002711">
    <property type="entry name" value="HNH"/>
</dbReference>
<accession>A0A0F6SGV9</accession>
<dbReference type="SMART" id="SM00507">
    <property type="entry name" value="HNHc"/>
    <property type="match status" value="1"/>
</dbReference>
<dbReference type="GO" id="GO:0008270">
    <property type="term" value="F:zinc ion binding"/>
    <property type="evidence" value="ECO:0007669"/>
    <property type="project" value="InterPro"/>
</dbReference>
<gene>
    <name evidence="2" type="ORF">DB32_006523</name>
</gene>
<organism evidence="2 3">
    <name type="scientific">Sandaracinus amylolyticus</name>
    <dbReference type="NCBI Taxonomy" id="927083"/>
    <lineage>
        <taxon>Bacteria</taxon>
        <taxon>Pseudomonadati</taxon>
        <taxon>Myxococcota</taxon>
        <taxon>Polyangia</taxon>
        <taxon>Polyangiales</taxon>
        <taxon>Sandaracinaceae</taxon>
        <taxon>Sandaracinus</taxon>
    </lineage>
</organism>
<evidence type="ECO:0000313" key="2">
    <source>
        <dbReference type="EMBL" id="AKF09374.1"/>
    </source>
</evidence>
<proteinExistence type="predicted"/>
<dbReference type="CDD" id="cd00085">
    <property type="entry name" value="HNHc"/>
    <property type="match status" value="1"/>
</dbReference>
<sequence>MLAIVATDRTFERSEVRGDRVWVGRCIHCNARVVVEESGETIATIEHIEPTTHGGTDDVANLALACARCNQGKGARLDVRRRDDPTLCAVIEMLKARREERWREPLY</sequence>
<name>A0A0F6SGV9_9BACT</name>
<dbReference type="KEGG" id="samy:DB32_006523"/>
<dbReference type="InterPro" id="IPR003615">
    <property type="entry name" value="HNH_nuc"/>
</dbReference>
<dbReference type="AlphaFoldDB" id="A0A0F6SGV9"/>
<dbReference type="EMBL" id="CP011125">
    <property type="protein sequence ID" value="AKF09374.1"/>
    <property type="molecule type" value="Genomic_DNA"/>
</dbReference>
<dbReference type="STRING" id="927083.DB32_006523"/>
<protein>
    <recommendedName>
        <fullName evidence="1">HNH nuclease domain-containing protein</fullName>
    </recommendedName>
</protein>
<dbReference type="GO" id="GO:0003676">
    <property type="term" value="F:nucleic acid binding"/>
    <property type="evidence" value="ECO:0007669"/>
    <property type="project" value="InterPro"/>
</dbReference>
<keyword evidence="3" id="KW-1185">Reference proteome</keyword>
<evidence type="ECO:0000313" key="3">
    <source>
        <dbReference type="Proteomes" id="UP000034883"/>
    </source>
</evidence>
<reference evidence="2 3" key="1">
    <citation type="submission" date="2015-03" db="EMBL/GenBank/DDBJ databases">
        <title>Genome assembly of Sandaracinus amylolyticus DSM 53668.</title>
        <authorList>
            <person name="Sharma G."/>
            <person name="Subramanian S."/>
        </authorList>
    </citation>
    <scope>NUCLEOTIDE SEQUENCE [LARGE SCALE GENOMIC DNA]</scope>
    <source>
        <strain evidence="2 3">DSM 53668</strain>
    </source>
</reference>
<dbReference type="Gene3D" id="1.10.30.50">
    <property type="match status" value="1"/>
</dbReference>
<evidence type="ECO:0000259" key="1">
    <source>
        <dbReference type="SMART" id="SM00507"/>
    </source>
</evidence>
<feature type="domain" description="HNH nuclease" evidence="1">
    <location>
        <begin position="10"/>
        <end position="71"/>
    </location>
</feature>
<dbReference type="Pfam" id="PF01844">
    <property type="entry name" value="HNH"/>
    <property type="match status" value="1"/>
</dbReference>
<dbReference type="Proteomes" id="UP000034883">
    <property type="component" value="Chromosome"/>
</dbReference>